<dbReference type="SUPFAM" id="SSF52151">
    <property type="entry name" value="FabD/lysophospholipase-like"/>
    <property type="match status" value="1"/>
</dbReference>
<sequence>MLRKVRTFLFGVYTSLPVQLFLLHFKKFQVLLIFWFILIATINGHFMFEYGANMLFLYPEYLGSVNWVSMAILGSAFGMFISCWNITTFILHAKRLKFLAATAQPFLKFSINNLLIPILFLVIYYIKTYSFLYHQQLLPTGQVLFLMLSSLLSCLVTLLFIYLYFFGADRTIYKTMPINDQEILNKYKDDYAAQPYNDYTYMNVHYYLSGTLKLKVPRNVNHYSTGFLDSIFKQHHRAAILFISIIIALLIASSFFIETSLLQVPAGASITAFFALLIVIAGALSYIFGTWSLIVVFFAIFGLNSFYKFSFRPSQNKAYGLVYDDSLRTVYSRKAINDLAADEKITADSLHFINILNNWKRRQTSDKPTITFVSVSGGGSRSALFTAEIMYALDSITNHHFYQSTIAITGASGGMLGAAWYRALNLKVQEKQIAQKLVGPYLELISKDLLNPIFSSMVTRDLVTPPQYFTYQDQRYTKDRGYAFEQNFDANTLGFLNHSIDYYKGMEQNAETPVMILSNVNTIDARKFNICAQPISFLMRPNTPSYIDKYNDADAIDFKAFFRNNNGGNLSMLSALRMNATFPYVLPNVHLPTSPIIDVMDAGFRDNTGLENAIRFLSFFNDWLTQNCEEILLVQIMDRPQGSWNRFVEKSPTITDPILKPATLTQKNMFHFQEYSQMLLLEEYARHNPKFKRVLLEYIPFNKKNAASLSFHLTEKEKRDIKATISSPPVIENYQQIVNSLNAGSISTIKVKP</sequence>
<dbReference type="RefSeq" id="WP_407031657.1">
    <property type="nucleotide sequence ID" value="NZ_JAQGEF010000012.1"/>
</dbReference>
<protein>
    <recommendedName>
        <fullName evidence="4">PNPLA domain-containing protein</fullName>
    </recommendedName>
</protein>
<feature type="transmembrane region" description="Helical" evidence="1">
    <location>
        <begin position="68"/>
        <end position="93"/>
    </location>
</feature>
<feature type="transmembrane region" description="Helical" evidence="1">
    <location>
        <begin position="238"/>
        <end position="257"/>
    </location>
</feature>
<keyword evidence="1" id="KW-1133">Transmembrane helix</keyword>
<evidence type="ECO:0000256" key="1">
    <source>
        <dbReference type="SAM" id="Phobius"/>
    </source>
</evidence>
<keyword evidence="1" id="KW-0472">Membrane</keyword>
<proteinExistence type="predicted"/>
<evidence type="ECO:0000313" key="3">
    <source>
        <dbReference type="Proteomes" id="UP001210231"/>
    </source>
</evidence>
<dbReference type="Proteomes" id="UP001210231">
    <property type="component" value="Unassembled WGS sequence"/>
</dbReference>
<accession>A0ABT4UKH8</accession>
<organism evidence="2 3">
    <name type="scientific">Polluticaenibacter yanchengensis</name>
    <dbReference type="NCBI Taxonomy" id="3014562"/>
    <lineage>
        <taxon>Bacteria</taxon>
        <taxon>Pseudomonadati</taxon>
        <taxon>Bacteroidota</taxon>
        <taxon>Chitinophagia</taxon>
        <taxon>Chitinophagales</taxon>
        <taxon>Chitinophagaceae</taxon>
        <taxon>Polluticaenibacter</taxon>
    </lineage>
</organism>
<dbReference type="Gene3D" id="3.40.1090.10">
    <property type="entry name" value="Cytosolic phospholipase A2 catalytic domain"/>
    <property type="match status" value="1"/>
</dbReference>
<comment type="caution">
    <text evidence="2">The sequence shown here is derived from an EMBL/GenBank/DDBJ whole genome shotgun (WGS) entry which is preliminary data.</text>
</comment>
<feature type="transmembrane region" description="Helical" evidence="1">
    <location>
        <begin position="144"/>
        <end position="166"/>
    </location>
</feature>
<feature type="transmembrane region" description="Helical" evidence="1">
    <location>
        <begin position="269"/>
        <end position="302"/>
    </location>
</feature>
<gene>
    <name evidence="2" type="ORF">O3P16_10970</name>
</gene>
<feature type="transmembrane region" description="Helical" evidence="1">
    <location>
        <begin position="114"/>
        <end position="132"/>
    </location>
</feature>
<keyword evidence="3" id="KW-1185">Reference proteome</keyword>
<name>A0ABT4UKH8_9BACT</name>
<dbReference type="InterPro" id="IPR016035">
    <property type="entry name" value="Acyl_Trfase/lysoPLipase"/>
</dbReference>
<feature type="transmembrane region" description="Helical" evidence="1">
    <location>
        <begin position="30"/>
        <end position="48"/>
    </location>
</feature>
<evidence type="ECO:0008006" key="4">
    <source>
        <dbReference type="Google" id="ProtNLM"/>
    </source>
</evidence>
<reference evidence="2 3" key="1">
    <citation type="submission" date="2022-12" db="EMBL/GenBank/DDBJ databases">
        <title>Chitinophagaceae gen. sp. nov., a new member of the family Chitinophagaceae, isolated from soil in a chemical factory.</title>
        <authorList>
            <person name="Ke Z."/>
        </authorList>
    </citation>
    <scope>NUCLEOTIDE SEQUENCE [LARGE SCALE GENOMIC DNA]</scope>
    <source>
        <strain evidence="2 3">LY-5</strain>
    </source>
</reference>
<keyword evidence="1" id="KW-0812">Transmembrane</keyword>
<dbReference type="EMBL" id="JAQGEF010000012">
    <property type="protein sequence ID" value="MDA3615331.1"/>
    <property type="molecule type" value="Genomic_DNA"/>
</dbReference>
<evidence type="ECO:0000313" key="2">
    <source>
        <dbReference type="EMBL" id="MDA3615331.1"/>
    </source>
</evidence>